<dbReference type="GeneTree" id="ENSGT00530000063558"/>
<feature type="compositionally biased region" description="Polar residues" evidence="1">
    <location>
        <begin position="824"/>
        <end position="835"/>
    </location>
</feature>
<accession>A0A8C5SKE0</accession>
<feature type="region of interest" description="Disordered" evidence="1">
    <location>
        <begin position="44"/>
        <end position="103"/>
    </location>
</feature>
<feature type="compositionally biased region" description="Basic and acidic residues" evidence="1">
    <location>
        <begin position="942"/>
        <end position="951"/>
    </location>
</feature>
<feature type="compositionally biased region" description="Acidic residues" evidence="1">
    <location>
        <begin position="675"/>
        <end position="690"/>
    </location>
</feature>
<feature type="region of interest" description="Disordered" evidence="1">
    <location>
        <begin position="1037"/>
        <end position="1094"/>
    </location>
</feature>
<dbReference type="Gene3D" id="2.60.40.10">
    <property type="entry name" value="Immunoglobulins"/>
    <property type="match status" value="3"/>
</dbReference>
<dbReference type="SMART" id="SM00060">
    <property type="entry name" value="FN3"/>
    <property type="match status" value="3"/>
</dbReference>
<feature type="compositionally biased region" description="Basic residues" evidence="1">
    <location>
        <begin position="61"/>
        <end position="75"/>
    </location>
</feature>
<dbReference type="CDD" id="cd00063">
    <property type="entry name" value="FN3"/>
    <property type="match status" value="3"/>
</dbReference>
<feature type="compositionally biased region" description="Polar residues" evidence="1">
    <location>
        <begin position="562"/>
        <end position="580"/>
    </location>
</feature>
<organism evidence="3 4">
    <name type="scientific">Laticauda laticaudata</name>
    <name type="common">Blue-ringed sea krait</name>
    <name type="synonym">Blue-lipped sea krait</name>
    <dbReference type="NCBI Taxonomy" id="8630"/>
    <lineage>
        <taxon>Eukaryota</taxon>
        <taxon>Metazoa</taxon>
        <taxon>Chordata</taxon>
        <taxon>Craniata</taxon>
        <taxon>Vertebrata</taxon>
        <taxon>Euteleostomi</taxon>
        <taxon>Lepidosauria</taxon>
        <taxon>Squamata</taxon>
        <taxon>Bifurcata</taxon>
        <taxon>Unidentata</taxon>
        <taxon>Episquamata</taxon>
        <taxon>Toxicofera</taxon>
        <taxon>Serpentes</taxon>
        <taxon>Colubroidea</taxon>
        <taxon>Elapidae</taxon>
        <taxon>Laticaudinae</taxon>
        <taxon>Laticauda</taxon>
    </lineage>
</organism>
<dbReference type="PROSITE" id="PS50853">
    <property type="entry name" value="FN3"/>
    <property type="match status" value="3"/>
</dbReference>
<feature type="compositionally biased region" description="Low complexity" evidence="1">
    <location>
        <begin position="757"/>
        <end position="770"/>
    </location>
</feature>
<dbReference type="PANTHER" id="PTHR23197:SF8">
    <property type="entry name" value="FIBRONECTIN TYPE III DOMAIN-CONTAINING PROTEIN 1"/>
    <property type="match status" value="1"/>
</dbReference>
<dbReference type="Pfam" id="PF00041">
    <property type="entry name" value="fn3"/>
    <property type="match status" value="3"/>
</dbReference>
<dbReference type="Proteomes" id="UP000694406">
    <property type="component" value="Unplaced"/>
</dbReference>
<feature type="region of interest" description="Disordered" evidence="1">
    <location>
        <begin position="1156"/>
        <end position="1189"/>
    </location>
</feature>
<feature type="region of interest" description="Disordered" evidence="1">
    <location>
        <begin position="888"/>
        <end position="1000"/>
    </location>
</feature>
<feature type="region of interest" description="Disordered" evidence="1">
    <location>
        <begin position="1114"/>
        <end position="1138"/>
    </location>
</feature>
<feature type="compositionally biased region" description="Polar residues" evidence="1">
    <location>
        <begin position="923"/>
        <end position="934"/>
    </location>
</feature>
<dbReference type="InterPro" id="IPR049109">
    <property type="entry name" value="TARSH/FNDC1_C"/>
</dbReference>
<feature type="compositionally biased region" description="Low complexity" evidence="1">
    <location>
        <begin position="399"/>
        <end position="420"/>
    </location>
</feature>
<dbReference type="PANTHER" id="PTHR23197">
    <property type="entry name" value="TARSH-RELATED FIBRONECTIN DOMAIN-CONTAINING"/>
    <property type="match status" value="1"/>
</dbReference>
<feature type="region of interest" description="Disordered" evidence="1">
    <location>
        <begin position="1292"/>
        <end position="1342"/>
    </location>
</feature>
<feature type="compositionally biased region" description="Basic and acidic residues" evidence="1">
    <location>
        <begin position="836"/>
        <end position="849"/>
    </location>
</feature>
<feature type="compositionally biased region" description="Polar residues" evidence="1">
    <location>
        <begin position="904"/>
        <end position="913"/>
    </location>
</feature>
<protein>
    <recommendedName>
        <fullName evidence="2">Fibronectin type-III domain-containing protein</fullName>
    </recommendedName>
</protein>
<evidence type="ECO:0000259" key="2">
    <source>
        <dbReference type="PROSITE" id="PS50853"/>
    </source>
</evidence>
<feature type="compositionally biased region" description="Low complexity" evidence="1">
    <location>
        <begin position="613"/>
        <end position="625"/>
    </location>
</feature>
<feature type="region of interest" description="Disordered" evidence="1">
    <location>
        <begin position="655"/>
        <end position="703"/>
    </location>
</feature>
<evidence type="ECO:0000313" key="4">
    <source>
        <dbReference type="Proteomes" id="UP000694406"/>
    </source>
</evidence>
<feature type="compositionally biased region" description="Acidic residues" evidence="1">
    <location>
        <begin position="1066"/>
        <end position="1076"/>
    </location>
</feature>
<dbReference type="InterPro" id="IPR013783">
    <property type="entry name" value="Ig-like_fold"/>
</dbReference>
<sequence>MVVAWWSWHDLVGVAGEGCCKSPFPPHPITLTCFSAWFSYAGNKRRSSQSGGTWEAENRWGRKKKVPNRPLRTRFRSSSGRSFLQRRPSHSANASPRRYPGYLHGYGESNRKMSFKFLPKEERAHYAKKIASESVYLVSPRSRNFQGRTQPVHQVVLTKRKVPEEDELGETKDIAVRVMSSHSVLVTWTDPFSEKQKRPMSSRQYTVRYREKGESARWDYKQASIKRVLVDKLIPDTMYEFAVKISQGEREGKWSVSVYQRTPETAPASAPENLNVWSIKGKTPTVVATWDALAESEGKVKEYILSYAPALRPFGAKSISYPGDTTSASVEGLQPGERYIFKIRAANRRGQGPQSKAFSVALPASKYRISITNQQTNIEEDLEPKMSEKIMPSSPFLTSSAVSQNASPSSSSKHVSSHPVAFPEKIDSKIPVSDPKNKVLGSSKKEAELKMASHSAKDMVDSVKATSTMQPKVQNVKGSAKSHSIIKPTHSFTSSDKAPLRTRTLVRVGQTNTDKPRSLPSSSLPKHTEDETKNLGQDRPNLSPVLKTTHNRPTKLRVPSISIKSSSPTAAAKSQNNSHHFSYKLITPDTSDSRDSDKSRGTEKREQKLNSRVSSPQGGSSPSVQTKPLTYSNHHALRDPKITTSAVSAAATHTLPHSHVLSSDKHKSKGRDNSDDSENEDSERESDEEDKQGSSYSRPNFRLSSGLATSERFDLLKYRSVITSNRFANRATNNHDARMQAPKDPSATQSSKVHPQFSSRFASGSSSLRSNFNINKKQGNKNENPLPSTPLHSYSPPFSKQSSSVDDFKRRSVAETKSHHRIMPTTNKPNPVNTQEDNHNEEKETTDTDYSRISVEKSFLLHAPTSWSQLDDLKIKTTTPRTKQILSLPKKAKTALSRKMAESIQEQRGSPLTPTKEVPISRRISTSLSQGRSRSLSKHFNSRLERTDERSSTPLLPEKQAGSRVITSTEVTSDMHKLPSSSQRFKYVQPVSTSSKDTIRDYQYNRETSLKQTHLSEPHFPSESRISSRIASHINKKHGLFQPTPTKVELPPKLPSSKIHQSVSNNDDDYEDDDQSEVEKDPILSSSAKTSQISNKLKSLPKLNLTLPRISASVSSHSRLTSSVSPTHSSTSPSVPPVQRIQNSRLLNPSQRHQFRFPHRQGNGVRPNLTTKIDPNNKIVPNNNGKRNGQKIISGPQGVKWIVDLDRGLVLNAEGRYLQDSQGKPLRVKLGGDGRTIVDSKGAPVVSPDGLPLFGHGRFSKPVANAQDKPIISLGGKPLIGLEMVKKTTTPYTTTTTTTPEPTTTPKPTTIMTTTTPEPTTTEPPTEKPSPTCPPGTHTENDEQGNLVLDLDGLPECYSEGTLSYIDYEFFETTLPPSTTTTTTITTTEALPENNFPEFSVTGTDPLLEYDSAGKKRFTAPYVTYLNKDPAAPCSLTEALDHFQVESLDELVPKNLKNPGMQPQKTPHNITIVAVEGCHSFVIVDWAAPIHGDLVTGYLVYSASYEDVIRNKWSTKTAANTNLPIENLKPNTRYYFKVQATNPYGYGPISSSITYVTESDNPLLIVRPPGGEPIWIPFNFKYDPTYSECSGKQYVKRTWYRKFVGVVLCNSLRYKIYLSDDLRDTFYSIGDSWGRGEDHCQFVDSHLDGRTGPQSYVNALPPIQGYYRQYRQEPVSFGRIGYMTPYYYVGWYECGVTIPGKW</sequence>
<feature type="region of interest" description="Disordered" evidence="1">
    <location>
        <begin position="390"/>
        <end position="440"/>
    </location>
</feature>
<reference evidence="3" key="1">
    <citation type="submission" date="2025-08" db="UniProtKB">
        <authorList>
            <consortium name="Ensembl"/>
        </authorList>
    </citation>
    <scope>IDENTIFICATION</scope>
</reference>
<dbReference type="InterPro" id="IPR003961">
    <property type="entry name" value="FN3_dom"/>
</dbReference>
<feature type="compositionally biased region" description="Basic and acidic residues" evidence="1">
    <location>
        <begin position="662"/>
        <end position="674"/>
    </location>
</feature>
<feature type="domain" description="Fibronectin type-III" evidence="2">
    <location>
        <begin position="270"/>
        <end position="365"/>
    </location>
</feature>
<feature type="compositionally biased region" description="Low complexity" evidence="1">
    <location>
        <begin position="1114"/>
        <end position="1133"/>
    </location>
</feature>
<evidence type="ECO:0000256" key="1">
    <source>
        <dbReference type="SAM" id="MobiDB-lite"/>
    </source>
</evidence>
<dbReference type="SUPFAM" id="SSF49265">
    <property type="entry name" value="Fibronectin type III"/>
    <property type="match status" value="2"/>
</dbReference>
<feature type="region of interest" description="Disordered" evidence="1">
    <location>
        <begin position="729"/>
        <end position="849"/>
    </location>
</feature>
<feature type="compositionally biased region" description="Low complexity" evidence="1">
    <location>
        <begin position="793"/>
        <end position="804"/>
    </location>
</feature>
<evidence type="ECO:0000313" key="3">
    <source>
        <dbReference type="Ensembl" id="ENSLLTP00000017137.1"/>
    </source>
</evidence>
<feature type="compositionally biased region" description="Low complexity" evidence="1">
    <location>
        <begin position="76"/>
        <end position="86"/>
    </location>
</feature>
<dbReference type="Ensembl" id="ENSLLTT00000017781.1">
    <property type="protein sequence ID" value="ENSLLTP00000017137.1"/>
    <property type="gene ID" value="ENSLLTG00000013031.1"/>
</dbReference>
<feature type="compositionally biased region" description="Basic and acidic residues" evidence="1">
    <location>
        <begin position="591"/>
        <end position="609"/>
    </location>
</feature>
<feature type="compositionally biased region" description="Polar residues" evidence="1">
    <location>
        <begin position="771"/>
        <end position="792"/>
    </location>
</feature>
<name>A0A8C5SKE0_LATLA</name>
<dbReference type="InterPro" id="IPR036116">
    <property type="entry name" value="FN3_sf"/>
</dbReference>
<feature type="compositionally biased region" description="Polar residues" evidence="1">
    <location>
        <begin position="693"/>
        <end position="703"/>
    </location>
</feature>
<feature type="compositionally biased region" description="Basic and acidic residues" evidence="1">
    <location>
        <begin position="806"/>
        <end position="817"/>
    </location>
</feature>
<feature type="compositionally biased region" description="Polar residues" evidence="1">
    <location>
        <begin position="1168"/>
        <end position="1187"/>
    </location>
</feature>
<feature type="compositionally biased region" description="Polar residues" evidence="1">
    <location>
        <begin position="979"/>
        <end position="996"/>
    </location>
</feature>
<feature type="region of interest" description="Disordered" evidence="1">
    <location>
        <begin position="470"/>
        <end position="628"/>
    </location>
</feature>
<feature type="compositionally biased region" description="Polar residues" evidence="1">
    <location>
        <begin position="1084"/>
        <end position="1093"/>
    </location>
</feature>
<feature type="domain" description="Fibronectin type-III" evidence="2">
    <location>
        <begin position="1466"/>
        <end position="1560"/>
    </location>
</feature>
<dbReference type="Pfam" id="PF21731">
    <property type="entry name" value="TARSH_C"/>
    <property type="match status" value="1"/>
</dbReference>
<keyword evidence="4" id="KW-1185">Reference proteome</keyword>
<proteinExistence type="predicted"/>
<reference evidence="3" key="2">
    <citation type="submission" date="2025-09" db="UniProtKB">
        <authorList>
            <consortium name="Ensembl"/>
        </authorList>
    </citation>
    <scope>IDENTIFICATION</scope>
</reference>
<feature type="domain" description="Fibronectin type-III" evidence="2">
    <location>
        <begin position="170"/>
        <end position="265"/>
    </location>
</feature>
<feature type="compositionally biased region" description="Low complexity" evidence="1">
    <location>
        <begin position="1292"/>
        <end position="1324"/>
    </location>
</feature>